<feature type="compositionally biased region" description="Basic and acidic residues" evidence="1">
    <location>
        <begin position="160"/>
        <end position="178"/>
    </location>
</feature>
<feature type="region of interest" description="Disordered" evidence="1">
    <location>
        <begin position="147"/>
        <end position="183"/>
    </location>
</feature>
<evidence type="ECO:0000313" key="3">
    <source>
        <dbReference type="Proteomes" id="UP001281761"/>
    </source>
</evidence>
<gene>
    <name evidence="2" type="ORF">BLNAU_8101</name>
</gene>
<dbReference type="Proteomes" id="UP001281761">
    <property type="component" value="Unassembled WGS sequence"/>
</dbReference>
<organism evidence="2 3">
    <name type="scientific">Blattamonas nauphoetae</name>
    <dbReference type="NCBI Taxonomy" id="2049346"/>
    <lineage>
        <taxon>Eukaryota</taxon>
        <taxon>Metamonada</taxon>
        <taxon>Preaxostyla</taxon>
        <taxon>Oxymonadida</taxon>
        <taxon>Blattamonas</taxon>
    </lineage>
</organism>
<evidence type="ECO:0000313" key="2">
    <source>
        <dbReference type="EMBL" id="KAK2957026.1"/>
    </source>
</evidence>
<reference evidence="2 3" key="1">
    <citation type="journal article" date="2022" name="bioRxiv">
        <title>Genomics of Preaxostyla Flagellates Illuminates Evolutionary Transitions and the Path Towards Mitochondrial Loss.</title>
        <authorList>
            <person name="Novak L.V.F."/>
            <person name="Treitli S.C."/>
            <person name="Pyrih J."/>
            <person name="Halakuc P."/>
            <person name="Pipaliya S.V."/>
            <person name="Vacek V."/>
            <person name="Brzon O."/>
            <person name="Soukal P."/>
            <person name="Eme L."/>
            <person name="Dacks J.B."/>
            <person name="Karnkowska A."/>
            <person name="Elias M."/>
            <person name="Hampl V."/>
        </authorList>
    </citation>
    <scope>NUCLEOTIDE SEQUENCE [LARGE SCALE GENOMIC DNA]</scope>
    <source>
        <strain evidence="2">NAU3</strain>
        <tissue evidence="2">Gut</tissue>
    </source>
</reference>
<dbReference type="EMBL" id="JARBJD010000050">
    <property type="protein sequence ID" value="KAK2957026.1"/>
    <property type="molecule type" value="Genomic_DNA"/>
</dbReference>
<name>A0ABQ9XZV9_9EUKA</name>
<accession>A0ABQ9XZV9</accession>
<evidence type="ECO:0000256" key="1">
    <source>
        <dbReference type="SAM" id="MobiDB-lite"/>
    </source>
</evidence>
<proteinExistence type="predicted"/>
<keyword evidence="3" id="KW-1185">Reference proteome</keyword>
<comment type="caution">
    <text evidence="2">The sequence shown here is derived from an EMBL/GenBank/DDBJ whole genome shotgun (WGS) entry which is preliminary data.</text>
</comment>
<protein>
    <submittedName>
        <fullName evidence="2">Uncharacterized protein</fullName>
    </submittedName>
</protein>
<sequence>MFVSRDTLSYLANVDHSISLRNLKEPTISELSSRQLPQIPTTYNTKNEEGRWRDYSNSVPVPIKNSNFPFKEKKPLTTMSTRQLWILAEAAVDAAISSGRIYQMSMDERKTVIKTLVYLSSEVESADDLRQWGALLEATLQPGSEAEMDHSLGVNALPTDRNDELKDKRRERLGKDLDKQDEENDTLFETVQTPEEKLELKERNEFLVNIRKLDSKKNYHVLERRMVDVIIDFFNAHVMILNRLCEENDLRSPERPIPPLVSVLNLRFLSDIHYVLTSANSLFYQFNPINGTFELRTSSSKYRTHFYSHYDSQHRLFLHPTEDEVQKRTQELLDMTIEVLEKSTHEDSNRIAAWFVVEFDKIQSFNSHNMDVLLVLLSSFSLHFHLPIPSFLDSNLRLFSNSSTHLAGIDLRTPIEIGQNKQTLQPVMNLLNTAMQRSALFVDSFDSDGPDCGVASLKEQADTLRETIGTVLTDFVKTRNSDPKISENSHISFTLGREKPNERI</sequence>